<comment type="caution">
    <text evidence="3">The sequence shown here is derived from an EMBL/GenBank/DDBJ whole genome shotgun (WGS) entry which is preliminary data.</text>
</comment>
<keyword evidence="1" id="KW-0812">Transmembrane</keyword>
<feature type="transmembrane region" description="Helical" evidence="1">
    <location>
        <begin position="149"/>
        <end position="166"/>
    </location>
</feature>
<feature type="transmembrane region" description="Helical" evidence="1">
    <location>
        <begin position="357"/>
        <end position="374"/>
    </location>
</feature>
<evidence type="ECO:0000259" key="2">
    <source>
        <dbReference type="Pfam" id="PF04235"/>
    </source>
</evidence>
<feature type="domain" description="DUF418" evidence="2">
    <location>
        <begin position="265"/>
        <end position="422"/>
    </location>
</feature>
<feature type="transmembrane region" description="Helical" evidence="1">
    <location>
        <begin position="326"/>
        <end position="345"/>
    </location>
</feature>
<feature type="transmembrane region" description="Helical" evidence="1">
    <location>
        <begin position="74"/>
        <end position="91"/>
    </location>
</feature>
<keyword evidence="1" id="KW-0472">Membrane</keyword>
<keyword evidence="1" id="KW-1133">Transmembrane helix</keyword>
<feature type="transmembrane region" description="Helical" evidence="1">
    <location>
        <begin position="111"/>
        <end position="137"/>
    </location>
</feature>
<dbReference type="PANTHER" id="PTHR30590:SF2">
    <property type="entry name" value="INNER MEMBRANE PROTEIN"/>
    <property type="match status" value="1"/>
</dbReference>
<accession>A0ABT3CU45</accession>
<sequence length="430" mass="48737">MTAVDLKPTTRAQRISSLDTIRGVALLGILLMNIAGMGLSHAYSDPTVSGGFTGWNLTAWWATTMLFEGTMRGMFSMLFGAGVILFTSRSVGDINGVSVTDAYFRRVSWLVVFGMVHAYLLLWIGDILYAYGLVGFFVYSFRNLDAKKLIIVAFFALVGAFLINYTDYATNRNMSLASQEAKEKKEAGQELTEEETGAIEGWEAVLAEAKPPQEVIDKDIASRHKGYFSVVASQSKVAQFLETMIMYRYFFFDIFAMMILGMAFFKLGIFQAERSNGFYLIMLLVGYGVGLTINYFETVYIVEHDFEIVATGKASLSYDVGRVATTFGHVALIMLFVKSGLLGFLQRALAAVGQMALSNYISHTLITTTIFIFFKQFGAFERYELYYIVFGIWIFQLIMSPIWLKYFRFGPLEWGWRTLTYWERQPFRRD</sequence>
<dbReference type="EMBL" id="JAOYOD010000001">
    <property type="protein sequence ID" value="MCV9387000.1"/>
    <property type="molecule type" value="Genomic_DNA"/>
</dbReference>
<dbReference type="Pfam" id="PF04235">
    <property type="entry name" value="DUF418"/>
    <property type="match status" value="1"/>
</dbReference>
<gene>
    <name evidence="3" type="ORF">N7U62_10020</name>
</gene>
<protein>
    <submittedName>
        <fullName evidence="3">DUF418 domain-containing protein</fullName>
    </submittedName>
</protein>
<evidence type="ECO:0000313" key="3">
    <source>
        <dbReference type="EMBL" id="MCV9387000.1"/>
    </source>
</evidence>
<name>A0ABT3CU45_9BACT</name>
<dbReference type="RefSeq" id="WP_264137828.1">
    <property type="nucleotide sequence ID" value="NZ_JAOYOD010000001.1"/>
</dbReference>
<reference evidence="3 4" key="1">
    <citation type="submission" date="2022-10" db="EMBL/GenBank/DDBJ databases">
        <title>Comparative genomics and taxonomic characterization of three novel marine species of genus Reichenbachiella exhibiting antioxidant and polysaccharide degradation activities.</title>
        <authorList>
            <person name="Muhammad N."/>
            <person name="Lee Y.-J."/>
            <person name="Ko J."/>
            <person name="Kim S.-G."/>
        </authorList>
    </citation>
    <scope>NUCLEOTIDE SEQUENCE [LARGE SCALE GENOMIC DNA]</scope>
    <source>
        <strain evidence="3 4">ABR2-5</strain>
    </source>
</reference>
<feature type="transmembrane region" description="Helical" evidence="1">
    <location>
        <begin position="277"/>
        <end position="296"/>
    </location>
</feature>
<feature type="transmembrane region" description="Helical" evidence="1">
    <location>
        <begin position="21"/>
        <end position="43"/>
    </location>
</feature>
<dbReference type="Proteomes" id="UP001300692">
    <property type="component" value="Unassembled WGS sequence"/>
</dbReference>
<keyword evidence="4" id="KW-1185">Reference proteome</keyword>
<dbReference type="InterPro" id="IPR007349">
    <property type="entry name" value="DUF418"/>
</dbReference>
<dbReference type="PANTHER" id="PTHR30590">
    <property type="entry name" value="INNER MEMBRANE PROTEIN"/>
    <property type="match status" value="1"/>
</dbReference>
<dbReference type="InterPro" id="IPR052529">
    <property type="entry name" value="Bact_Transport_Assoc"/>
</dbReference>
<evidence type="ECO:0000313" key="4">
    <source>
        <dbReference type="Proteomes" id="UP001300692"/>
    </source>
</evidence>
<proteinExistence type="predicted"/>
<feature type="transmembrane region" description="Helical" evidence="1">
    <location>
        <begin position="386"/>
        <end position="407"/>
    </location>
</feature>
<feature type="transmembrane region" description="Helical" evidence="1">
    <location>
        <begin position="245"/>
        <end position="265"/>
    </location>
</feature>
<organism evidence="3 4">
    <name type="scientific">Reichenbachiella ulvae</name>
    <dbReference type="NCBI Taxonomy" id="2980104"/>
    <lineage>
        <taxon>Bacteria</taxon>
        <taxon>Pseudomonadati</taxon>
        <taxon>Bacteroidota</taxon>
        <taxon>Cytophagia</taxon>
        <taxon>Cytophagales</taxon>
        <taxon>Reichenbachiellaceae</taxon>
        <taxon>Reichenbachiella</taxon>
    </lineage>
</organism>
<evidence type="ECO:0000256" key="1">
    <source>
        <dbReference type="SAM" id="Phobius"/>
    </source>
</evidence>